<sequence length="127" mass="15069">MEQQAINQAIDLFQIRFGIPPQESRYPVIDIYEKQHAYLYAETEEAIAAYKTHQNIIRWIMCFYLWPLAANTILLFYAAAKFQKLEHPLVIGGIVFYACWSILLLFLSYKVFKANKKQKNKIIWLNY</sequence>
<keyword evidence="1" id="KW-0472">Membrane</keyword>
<evidence type="ECO:0000313" key="3">
    <source>
        <dbReference type="Proteomes" id="UP000824107"/>
    </source>
</evidence>
<keyword evidence="1" id="KW-1133">Transmembrane helix</keyword>
<dbReference type="Proteomes" id="UP000824107">
    <property type="component" value="Unassembled WGS sequence"/>
</dbReference>
<evidence type="ECO:0000256" key="1">
    <source>
        <dbReference type="SAM" id="Phobius"/>
    </source>
</evidence>
<feature type="transmembrane region" description="Helical" evidence="1">
    <location>
        <begin position="89"/>
        <end position="112"/>
    </location>
</feature>
<accession>A0A9D1M2Q6</accession>
<dbReference type="AlphaFoldDB" id="A0A9D1M2Q6"/>
<dbReference type="EMBL" id="DVNC01000008">
    <property type="protein sequence ID" value="HIU52575.1"/>
    <property type="molecule type" value="Genomic_DNA"/>
</dbReference>
<proteinExistence type="predicted"/>
<reference evidence="2" key="2">
    <citation type="journal article" date="2021" name="PeerJ">
        <title>Extensive microbial diversity within the chicken gut microbiome revealed by metagenomics and culture.</title>
        <authorList>
            <person name="Gilroy R."/>
            <person name="Ravi A."/>
            <person name="Getino M."/>
            <person name="Pursley I."/>
            <person name="Horton D.L."/>
            <person name="Alikhan N.F."/>
            <person name="Baker D."/>
            <person name="Gharbi K."/>
            <person name="Hall N."/>
            <person name="Watson M."/>
            <person name="Adriaenssens E.M."/>
            <person name="Foster-Nyarko E."/>
            <person name="Jarju S."/>
            <person name="Secka A."/>
            <person name="Antonio M."/>
            <person name="Oren A."/>
            <person name="Chaudhuri R.R."/>
            <person name="La Ragione R."/>
            <person name="Hildebrand F."/>
            <person name="Pallen M.J."/>
        </authorList>
    </citation>
    <scope>NUCLEOTIDE SEQUENCE</scope>
    <source>
        <strain evidence="2">ChiW3-316</strain>
    </source>
</reference>
<gene>
    <name evidence="2" type="ORF">IAD20_00670</name>
</gene>
<organism evidence="2 3">
    <name type="scientific">Candidatus Scatocola faecipullorum</name>
    <dbReference type="NCBI Taxonomy" id="2840917"/>
    <lineage>
        <taxon>Bacteria</taxon>
        <taxon>Pseudomonadati</taxon>
        <taxon>Pseudomonadota</taxon>
        <taxon>Alphaproteobacteria</taxon>
        <taxon>Rhodospirillales</taxon>
        <taxon>Rhodospirillaceae</taxon>
        <taxon>Rhodospirillaceae incertae sedis</taxon>
        <taxon>Candidatus Scatocola</taxon>
    </lineage>
</organism>
<evidence type="ECO:0000313" key="2">
    <source>
        <dbReference type="EMBL" id="HIU52575.1"/>
    </source>
</evidence>
<protein>
    <submittedName>
        <fullName evidence="2">Uncharacterized protein</fullName>
    </submittedName>
</protein>
<keyword evidence="1" id="KW-0812">Transmembrane</keyword>
<feature type="transmembrane region" description="Helical" evidence="1">
    <location>
        <begin position="56"/>
        <end position="77"/>
    </location>
</feature>
<reference evidence="2" key="1">
    <citation type="submission" date="2020-10" db="EMBL/GenBank/DDBJ databases">
        <authorList>
            <person name="Gilroy R."/>
        </authorList>
    </citation>
    <scope>NUCLEOTIDE SEQUENCE</scope>
    <source>
        <strain evidence="2">ChiW3-316</strain>
    </source>
</reference>
<comment type="caution">
    <text evidence="2">The sequence shown here is derived from an EMBL/GenBank/DDBJ whole genome shotgun (WGS) entry which is preliminary data.</text>
</comment>
<name>A0A9D1M2Q6_9PROT</name>